<gene>
    <name evidence="1" type="ORF">BT62DRAFT_753351</name>
</gene>
<comment type="caution">
    <text evidence="1">The sequence shown here is derived from an EMBL/GenBank/DDBJ whole genome shotgun (WGS) entry which is preliminary data.</text>
</comment>
<dbReference type="EMBL" id="MU250530">
    <property type="protein sequence ID" value="KAG7448100.1"/>
    <property type="molecule type" value="Genomic_DNA"/>
</dbReference>
<evidence type="ECO:0000313" key="2">
    <source>
        <dbReference type="Proteomes" id="UP000812287"/>
    </source>
</evidence>
<dbReference type="AlphaFoldDB" id="A0A9P8AUB7"/>
<proteinExistence type="predicted"/>
<reference evidence="1" key="1">
    <citation type="submission" date="2020-11" db="EMBL/GenBank/DDBJ databases">
        <title>Adaptations for nitrogen fixation in a non-lichenized fungal sporocarp promotes dispersal by wood-feeding termites.</title>
        <authorList>
            <consortium name="DOE Joint Genome Institute"/>
            <person name="Koch R.A."/>
            <person name="Yoon G."/>
            <person name="Arayal U."/>
            <person name="Lail K."/>
            <person name="Amirebrahimi M."/>
            <person name="Labutti K."/>
            <person name="Lipzen A."/>
            <person name="Riley R."/>
            <person name="Barry K."/>
            <person name="Henrissat B."/>
            <person name="Grigoriev I.V."/>
            <person name="Herr J.R."/>
            <person name="Aime M.C."/>
        </authorList>
    </citation>
    <scope>NUCLEOTIDE SEQUENCE</scope>
    <source>
        <strain evidence="1">MCA 3950</strain>
    </source>
</reference>
<dbReference type="GeneID" id="66104446"/>
<keyword evidence="2" id="KW-1185">Reference proteome</keyword>
<accession>A0A9P8AUB7</accession>
<protein>
    <recommendedName>
        <fullName evidence="3">Cytochrome P450</fullName>
    </recommendedName>
</protein>
<evidence type="ECO:0000313" key="1">
    <source>
        <dbReference type="EMBL" id="KAG7448100.1"/>
    </source>
</evidence>
<sequence>MNHYVSVLLSFLIIALVYRKLFWHTVARASITYVPGPAVSSKGILGNFWEYYHYGVCEFVFKWQEQYGAEYQFKAVFGKDRLLISNPKVQSGANQRFAANLAAFTWEEG</sequence>
<name>A0A9P8AUB7_9AGAR</name>
<dbReference type="Proteomes" id="UP000812287">
    <property type="component" value="Unassembled WGS sequence"/>
</dbReference>
<evidence type="ECO:0008006" key="3">
    <source>
        <dbReference type="Google" id="ProtNLM"/>
    </source>
</evidence>
<organism evidence="1 2">
    <name type="scientific">Guyanagaster necrorhizus</name>
    <dbReference type="NCBI Taxonomy" id="856835"/>
    <lineage>
        <taxon>Eukaryota</taxon>
        <taxon>Fungi</taxon>
        <taxon>Dikarya</taxon>
        <taxon>Basidiomycota</taxon>
        <taxon>Agaricomycotina</taxon>
        <taxon>Agaricomycetes</taxon>
        <taxon>Agaricomycetidae</taxon>
        <taxon>Agaricales</taxon>
        <taxon>Marasmiineae</taxon>
        <taxon>Physalacriaceae</taxon>
        <taxon>Guyanagaster</taxon>
    </lineage>
</organism>
<dbReference type="RefSeq" id="XP_043041600.1">
    <property type="nucleotide sequence ID" value="XM_043182150.1"/>
</dbReference>